<evidence type="ECO:0000313" key="2">
    <source>
        <dbReference type="EMBL" id="CAI4065537.1"/>
    </source>
</evidence>
<protein>
    <submittedName>
        <fullName evidence="2">Uncharacterized protein</fullName>
    </submittedName>
</protein>
<feature type="compositionally biased region" description="Polar residues" evidence="1">
    <location>
        <begin position="277"/>
        <end position="286"/>
    </location>
</feature>
<feature type="compositionally biased region" description="Basic residues" evidence="1">
    <location>
        <begin position="19"/>
        <end position="31"/>
    </location>
</feature>
<gene>
    <name evidence="2" type="primary">SUVZ09G0770</name>
    <name evidence="2" type="ORF">SUVZ_09G0770</name>
</gene>
<feature type="region of interest" description="Disordered" evidence="1">
    <location>
        <begin position="229"/>
        <end position="289"/>
    </location>
</feature>
<reference evidence="2" key="1">
    <citation type="submission" date="2022-10" db="EMBL/GenBank/DDBJ databases">
        <authorList>
            <person name="Byrne P K."/>
        </authorList>
    </citation>
    <scope>NUCLEOTIDE SEQUENCE</scope>
    <source>
        <strain evidence="2">ZP964</strain>
    </source>
</reference>
<feature type="compositionally biased region" description="Polar residues" evidence="1">
    <location>
        <begin position="1"/>
        <end position="17"/>
    </location>
</feature>
<accession>A0ABN8WVH0</accession>
<dbReference type="Proteomes" id="UP001162085">
    <property type="component" value="Chromosome 9"/>
</dbReference>
<feature type="compositionally biased region" description="Basic residues" evidence="1">
    <location>
        <begin position="254"/>
        <end position="269"/>
    </location>
</feature>
<organism evidence="2 3">
    <name type="scientific">Saccharomyces uvarum</name>
    <name type="common">Yeast</name>
    <name type="synonym">Saccharomyces bayanus var. uvarum</name>
    <dbReference type="NCBI Taxonomy" id="230603"/>
    <lineage>
        <taxon>Eukaryota</taxon>
        <taxon>Fungi</taxon>
        <taxon>Dikarya</taxon>
        <taxon>Ascomycota</taxon>
        <taxon>Saccharomycotina</taxon>
        <taxon>Saccharomycetes</taxon>
        <taxon>Saccharomycetales</taxon>
        <taxon>Saccharomycetaceae</taxon>
        <taxon>Saccharomyces</taxon>
    </lineage>
</organism>
<feature type="region of interest" description="Disordered" evidence="1">
    <location>
        <begin position="1"/>
        <end position="33"/>
    </location>
</feature>
<feature type="compositionally biased region" description="Low complexity" evidence="1">
    <location>
        <begin position="238"/>
        <end position="250"/>
    </location>
</feature>
<name>A0ABN8WVH0_SACUV</name>
<evidence type="ECO:0000313" key="3">
    <source>
        <dbReference type="Proteomes" id="UP001162085"/>
    </source>
</evidence>
<sequence>MVNKSKFNGGNGNAPSSRNNKKKYNNYRKKSAASSVRCENFGIARTDDDGKQVSRIFDKMNHLKKFSAEEDDDKNLFVQWSDDITDTLSGLWWTGIFLKLLISSALTGRAKKWFDSTTEGIDDHSIRTYTLENFLALLSGEFDGVRVLRREGFAELLKLSINSETSLEKFAKISELLTPYYLSSSAALDLFLTKLEPCLQKQLEDAAFPMTLDIALLVVACEFAKGTSEERKDKNAENDNNNNSNTIDLDPSVRKKKNTIKTNKKCKNKPIHENIDNAINKSNGKKNINEEGLQVLHPKRRKQNESGKQHSLSTSALADILPLNQNISNINASNKQSNASDPLDSYTSLKSNGFQHHSINEVPILDSNRSFPITIPAAATLAYDKVENIKNETNIHDEAINDIPLSLTSSNDFLKRDVAESVSWKSIRGNVRVSDSNVKSFLRCDESNHQMACRTDATHVSSHSNTSEPVQTAWYDSNRTNFTETNKIGEISNLNPFTKNENIIDSDKSKGRKNPINSMKVNKPGYFIDLEKPQSMHNENRSVGLLAQKSYPLHNFAVRTRNAHFNDRPSNYTSAHGNLNAIHPLSLRINNIQCLSKPKPGKREADTDKEVNVPKMTVKEKGTVNSVIAKDNDGRSNIVENPFLGNALNETKPNSYYI</sequence>
<keyword evidence="3" id="KW-1185">Reference proteome</keyword>
<proteinExistence type="predicted"/>
<evidence type="ECO:0000256" key="1">
    <source>
        <dbReference type="SAM" id="MobiDB-lite"/>
    </source>
</evidence>
<dbReference type="EMBL" id="OX365936">
    <property type="protein sequence ID" value="CAI4065537.1"/>
    <property type="molecule type" value="Genomic_DNA"/>
</dbReference>